<evidence type="ECO:0000313" key="1">
    <source>
        <dbReference type="EMBL" id="KAJ7973760.1"/>
    </source>
</evidence>
<dbReference type="EMBL" id="JARAOO010000003">
    <property type="protein sequence ID" value="KAJ7973760.1"/>
    <property type="molecule type" value="Genomic_DNA"/>
</dbReference>
<comment type="caution">
    <text evidence="1">The sequence shown here is derived from an EMBL/GenBank/DDBJ whole genome shotgun (WGS) entry which is preliminary data.</text>
</comment>
<organism evidence="1 2">
    <name type="scientific">Quillaja saponaria</name>
    <name type="common">Soap bark tree</name>
    <dbReference type="NCBI Taxonomy" id="32244"/>
    <lineage>
        <taxon>Eukaryota</taxon>
        <taxon>Viridiplantae</taxon>
        <taxon>Streptophyta</taxon>
        <taxon>Embryophyta</taxon>
        <taxon>Tracheophyta</taxon>
        <taxon>Spermatophyta</taxon>
        <taxon>Magnoliopsida</taxon>
        <taxon>eudicotyledons</taxon>
        <taxon>Gunneridae</taxon>
        <taxon>Pentapetalae</taxon>
        <taxon>rosids</taxon>
        <taxon>fabids</taxon>
        <taxon>Fabales</taxon>
        <taxon>Quillajaceae</taxon>
        <taxon>Quillaja</taxon>
    </lineage>
</organism>
<keyword evidence="2" id="KW-1185">Reference proteome</keyword>
<sequence length="80" mass="9279">MTLVSESIFRQGAHSSCRTTRAETVIGRTLTSSPNTLRRSRRLWREQVTGRTLRYSLSMRLWYQICDTTSSVDTVQRPLD</sequence>
<protein>
    <submittedName>
        <fullName evidence="1">Uncharacterized protein</fullName>
    </submittedName>
</protein>
<dbReference type="KEGG" id="qsa:O6P43_003944"/>
<evidence type="ECO:0000313" key="2">
    <source>
        <dbReference type="Proteomes" id="UP001163823"/>
    </source>
</evidence>
<proteinExistence type="predicted"/>
<accession>A0AAD7Q2N5</accession>
<dbReference type="AlphaFoldDB" id="A0AAD7Q2N5"/>
<reference evidence="1" key="1">
    <citation type="journal article" date="2023" name="Science">
        <title>Elucidation of the pathway for biosynthesis of saponin adjuvants from the soapbark tree.</title>
        <authorList>
            <person name="Reed J."/>
            <person name="Orme A."/>
            <person name="El-Demerdash A."/>
            <person name="Owen C."/>
            <person name="Martin L.B.B."/>
            <person name="Misra R.C."/>
            <person name="Kikuchi S."/>
            <person name="Rejzek M."/>
            <person name="Martin A.C."/>
            <person name="Harkess A."/>
            <person name="Leebens-Mack J."/>
            <person name="Louveau T."/>
            <person name="Stephenson M.J."/>
            <person name="Osbourn A."/>
        </authorList>
    </citation>
    <scope>NUCLEOTIDE SEQUENCE</scope>
    <source>
        <strain evidence="1">S10</strain>
    </source>
</reference>
<name>A0AAD7Q2N5_QUISA</name>
<gene>
    <name evidence="1" type="ORF">O6P43_003944</name>
</gene>
<dbReference type="Proteomes" id="UP001163823">
    <property type="component" value="Chromosome 3"/>
</dbReference>